<evidence type="ECO:0000313" key="3">
    <source>
        <dbReference type="Proteomes" id="UP000274822"/>
    </source>
</evidence>
<sequence>MLSHHRFHARGSDMTISELIDMDGDPPKRKPEKNSEDEYEIDLGAQVDRTTAEGRSCFPSNLRRLPCFRSFTSFYPFSHHITATRIVKKTFSPTVDLTQRSYRSWTDGTQAAFFGRFVEPRDSSPKQHLVRDRGVGAAYRPDGALFGAR</sequence>
<comment type="caution">
    <text evidence="2">The sequence shown here is derived from an EMBL/GenBank/DDBJ whole genome shotgun (WGS) entry which is preliminary data.</text>
</comment>
<reference evidence="2 3" key="1">
    <citation type="journal article" date="2018" name="New Phytol.">
        <title>Phylogenomics of Endogonaceae and evolution of mycorrhizas within Mucoromycota.</title>
        <authorList>
            <person name="Chang Y."/>
            <person name="Desiro A."/>
            <person name="Na H."/>
            <person name="Sandor L."/>
            <person name="Lipzen A."/>
            <person name="Clum A."/>
            <person name="Barry K."/>
            <person name="Grigoriev I.V."/>
            <person name="Martin F.M."/>
            <person name="Stajich J.E."/>
            <person name="Smith M.E."/>
            <person name="Bonito G."/>
            <person name="Spatafora J.W."/>
        </authorList>
    </citation>
    <scope>NUCLEOTIDE SEQUENCE [LARGE SCALE GENOMIC DNA]</scope>
    <source>
        <strain evidence="2 3">AD002</strain>
    </source>
</reference>
<feature type="compositionally biased region" description="Basic and acidic residues" evidence="1">
    <location>
        <begin position="25"/>
        <end position="36"/>
    </location>
</feature>
<accession>A0A433QZ98</accession>
<dbReference type="Proteomes" id="UP000274822">
    <property type="component" value="Unassembled WGS sequence"/>
</dbReference>
<feature type="region of interest" description="Disordered" evidence="1">
    <location>
        <begin position="16"/>
        <end position="46"/>
    </location>
</feature>
<dbReference type="AlphaFoldDB" id="A0A433QZ98"/>
<gene>
    <name evidence="2" type="ORF">BC938DRAFT_475837</name>
</gene>
<name>A0A433QZ98_9FUNG</name>
<protein>
    <submittedName>
        <fullName evidence="2">Uncharacterized protein</fullName>
    </submittedName>
</protein>
<evidence type="ECO:0000256" key="1">
    <source>
        <dbReference type="SAM" id="MobiDB-lite"/>
    </source>
</evidence>
<keyword evidence="3" id="KW-1185">Reference proteome</keyword>
<evidence type="ECO:0000313" key="2">
    <source>
        <dbReference type="EMBL" id="RUS35102.1"/>
    </source>
</evidence>
<organism evidence="2 3">
    <name type="scientific">Jimgerdemannia flammicorona</name>
    <dbReference type="NCBI Taxonomy" id="994334"/>
    <lineage>
        <taxon>Eukaryota</taxon>
        <taxon>Fungi</taxon>
        <taxon>Fungi incertae sedis</taxon>
        <taxon>Mucoromycota</taxon>
        <taxon>Mucoromycotina</taxon>
        <taxon>Endogonomycetes</taxon>
        <taxon>Endogonales</taxon>
        <taxon>Endogonaceae</taxon>
        <taxon>Jimgerdemannia</taxon>
    </lineage>
</organism>
<proteinExistence type="predicted"/>
<dbReference type="EMBL" id="RBNJ01000219">
    <property type="protein sequence ID" value="RUS35102.1"/>
    <property type="molecule type" value="Genomic_DNA"/>
</dbReference>